<feature type="region of interest" description="Disordered" evidence="2">
    <location>
        <begin position="517"/>
        <end position="561"/>
    </location>
</feature>
<dbReference type="Gene3D" id="1.10.530.10">
    <property type="match status" value="1"/>
</dbReference>
<keyword evidence="5" id="KW-1185">Reference proteome</keyword>
<dbReference type="EMBL" id="JXAK01000003">
    <property type="protein sequence ID" value="KIL42082.1"/>
    <property type="molecule type" value="Genomic_DNA"/>
</dbReference>
<proteinExistence type="predicted"/>
<evidence type="ECO:0000259" key="3">
    <source>
        <dbReference type="SMART" id="SM00047"/>
    </source>
</evidence>
<dbReference type="Pfam" id="PF01832">
    <property type="entry name" value="Glucosaminidase"/>
    <property type="match status" value="1"/>
</dbReference>
<reference evidence="4 5" key="1">
    <citation type="submission" date="2014-12" db="EMBL/GenBank/DDBJ databases">
        <title>Draft genome sequence of Paenibacillus kamchatkensis strain B-2647.</title>
        <authorList>
            <person name="Karlyshev A.V."/>
            <person name="Kudryashova E.B."/>
        </authorList>
    </citation>
    <scope>NUCLEOTIDE SEQUENCE [LARGE SCALE GENOMIC DNA]</scope>
    <source>
        <strain evidence="4 5">VKM B-2647</strain>
    </source>
</reference>
<feature type="compositionally biased region" description="Low complexity" evidence="2">
    <location>
        <begin position="633"/>
        <end position="646"/>
    </location>
</feature>
<name>A0ABR5AMC1_9BACL</name>
<dbReference type="PANTHER" id="PTHR33308:SF9">
    <property type="entry name" value="PEPTIDOGLYCAN HYDROLASE FLGJ"/>
    <property type="match status" value="1"/>
</dbReference>
<evidence type="ECO:0000256" key="2">
    <source>
        <dbReference type="SAM" id="MobiDB-lite"/>
    </source>
</evidence>
<keyword evidence="1" id="KW-0378">Hydrolase</keyword>
<organism evidence="4 5">
    <name type="scientific">Gordoniibacillus kamchatkensis</name>
    <dbReference type="NCBI Taxonomy" id="1590651"/>
    <lineage>
        <taxon>Bacteria</taxon>
        <taxon>Bacillati</taxon>
        <taxon>Bacillota</taxon>
        <taxon>Bacilli</taxon>
        <taxon>Bacillales</taxon>
        <taxon>Paenibacillaceae</taxon>
        <taxon>Gordoniibacillus</taxon>
    </lineage>
</organism>
<evidence type="ECO:0000313" key="5">
    <source>
        <dbReference type="Proteomes" id="UP000031967"/>
    </source>
</evidence>
<dbReference type="InterPro" id="IPR002901">
    <property type="entry name" value="MGlyc_endo_b_GlcNAc-like_dom"/>
</dbReference>
<feature type="domain" description="Mannosyl-glycoprotein endo-beta-N-acetylglucosamidase-like" evidence="3">
    <location>
        <begin position="735"/>
        <end position="883"/>
    </location>
</feature>
<feature type="compositionally biased region" description="Low complexity" evidence="2">
    <location>
        <begin position="523"/>
        <end position="541"/>
    </location>
</feature>
<protein>
    <recommendedName>
        <fullName evidence="3">Mannosyl-glycoprotein endo-beta-N-acetylglucosamidase-like domain-containing protein</fullName>
    </recommendedName>
</protein>
<dbReference type="Proteomes" id="UP000031967">
    <property type="component" value="Unassembled WGS sequence"/>
</dbReference>
<dbReference type="PANTHER" id="PTHR33308">
    <property type="entry name" value="PEPTIDOGLYCAN HYDROLASE FLGJ"/>
    <property type="match status" value="1"/>
</dbReference>
<feature type="region of interest" description="Disordered" evidence="2">
    <location>
        <begin position="438"/>
        <end position="465"/>
    </location>
</feature>
<accession>A0ABR5AMC1</accession>
<sequence>MADKQIGIKLDVKSTGLKQVDDALNSVSKSLKEMNGKVIDQQQKGWGSEAQTKELREQLRYMQQMLQLAERMARTRGIQSDKFSQYSREISSMQRDLAGVPTYQNPGSGWMHNRFGIGPASAFDRGMTYASRIGAGLVAFDLLSTLRSGISTGTQLSYGYGDLAKRMSPSGSALKYGINLSNSLQGYGYDDTALLQGATTYGGATGRMDSGQFQKQMLSILQTGRRFGLDLSPVVQNFAGMFQAGVTGGSNQQLSPQEYANLVANAVNRGNMQGREQQLLNQLSQVIQMGVSQSGQAGDIRQLGGLLTLINRSGNQGLISNAGTVIQGLNNMITSPGGGYAGQGLIIQALQRANPGMGYFQLMDLASQGLSNPTNLKSVMSSLSKYTKDKDQLAYLMSQMGGGNQHQLRQFLDSAMTPDGTFNQQAIDDFAKSALTPPAPVPQNDVDSARNRTQGETHAGNMAGQETLQGRSYIDSIQGGLLDHFGPAAVYGAEGLMALNMGYGAYKFGRKIFKRGGGPAGPTGPTAPTEPNIPRTSARPSTTPPRTPSLPGGNIPTSKAPLGGGASALSRMFEITALFSANDWADSAWDWMFGHSKGSYKMGHDPFHMEKWTDDRPSLWQRLTGKGNKTDESASNNPSNSSVVGSTVSLSGSTLAPIVASTIVALGPYMGQLKPYLAVDNTKGPQPMNDLVYRGQGFTANDLVYRGGGSGLQLVSMPMSGGGVAMRPAGAGGGSSAFTGSASSFVKKMLPYAQKASMRTGLPVEFILGQWGHESGWGTSQAAKMDLNFAGIKPWDGAAAGPDSTYAGYSSLSDFSDGYADFLIKNKRYKGLLDAARNGASDDELAKIMGNTGYAEDPDYASKLRGAIGTAQRSITVKGEVTINVKQPDGSTTQVKAPLSADYTGIAI</sequence>
<feature type="region of interest" description="Disordered" evidence="2">
    <location>
        <begin position="620"/>
        <end position="646"/>
    </location>
</feature>
<evidence type="ECO:0000256" key="1">
    <source>
        <dbReference type="ARBA" id="ARBA00022801"/>
    </source>
</evidence>
<dbReference type="InterPro" id="IPR051056">
    <property type="entry name" value="Glycosyl_Hydrolase_73"/>
</dbReference>
<evidence type="ECO:0000313" key="4">
    <source>
        <dbReference type="EMBL" id="KIL42082.1"/>
    </source>
</evidence>
<dbReference type="SMART" id="SM00047">
    <property type="entry name" value="LYZ2"/>
    <property type="match status" value="1"/>
</dbReference>
<comment type="caution">
    <text evidence="4">The sequence shown here is derived from an EMBL/GenBank/DDBJ whole genome shotgun (WGS) entry which is preliminary data.</text>
</comment>
<gene>
    <name evidence="4" type="ORF">SD70_02545</name>
</gene>
<dbReference type="RefSeq" id="WP_041045370.1">
    <property type="nucleotide sequence ID" value="NZ_JXAK01000003.1"/>
</dbReference>